<evidence type="ECO:0000313" key="1">
    <source>
        <dbReference type="EMBL" id="GFS59073.1"/>
    </source>
</evidence>
<sequence length="67" mass="7451">MSADATVLQSLPKYNLISLSNYKFVSEHSGQYPNDASYDRNKEFIPLLGVPGISDSVKEELQDVPYA</sequence>
<dbReference type="EMBL" id="BMAV01027404">
    <property type="protein sequence ID" value="GFS59073.1"/>
    <property type="molecule type" value="Genomic_DNA"/>
</dbReference>
<proteinExistence type="predicted"/>
<dbReference type="Proteomes" id="UP000886998">
    <property type="component" value="Unassembled WGS sequence"/>
</dbReference>
<name>A0A8X6MIF9_9ARAC</name>
<dbReference type="AlphaFoldDB" id="A0A8X6MIF9"/>
<comment type="caution">
    <text evidence="1">The sequence shown here is derived from an EMBL/GenBank/DDBJ whole genome shotgun (WGS) entry which is preliminary data.</text>
</comment>
<evidence type="ECO:0000313" key="2">
    <source>
        <dbReference type="Proteomes" id="UP000886998"/>
    </source>
</evidence>
<accession>A0A8X6MIF9</accession>
<protein>
    <submittedName>
        <fullName evidence="1">Uncharacterized protein</fullName>
    </submittedName>
</protein>
<gene>
    <name evidence="1" type="ORF">TNIN_480511</name>
</gene>
<organism evidence="1 2">
    <name type="scientific">Trichonephila inaurata madagascariensis</name>
    <dbReference type="NCBI Taxonomy" id="2747483"/>
    <lineage>
        <taxon>Eukaryota</taxon>
        <taxon>Metazoa</taxon>
        <taxon>Ecdysozoa</taxon>
        <taxon>Arthropoda</taxon>
        <taxon>Chelicerata</taxon>
        <taxon>Arachnida</taxon>
        <taxon>Araneae</taxon>
        <taxon>Araneomorphae</taxon>
        <taxon>Entelegynae</taxon>
        <taxon>Araneoidea</taxon>
        <taxon>Nephilidae</taxon>
        <taxon>Trichonephila</taxon>
        <taxon>Trichonephila inaurata</taxon>
    </lineage>
</organism>
<reference evidence="1" key="1">
    <citation type="submission" date="2020-08" db="EMBL/GenBank/DDBJ databases">
        <title>Multicomponent nature underlies the extraordinary mechanical properties of spider dragline silk.</title>
        <authorList>
            <person name="Kono N."/>
            <person name="Nakamura H."/>
            <person name="Mori M."/>
            <person name="Yoshida Y."/>
            <person name="Ohtoshi R."/>
            <person name="Malay A.D."/>
            <person name="Moran D.A.P."/>
            <person name="Tomita M."/>
            <person name="Numata K."/>
            <person name="Arakawa K."/>
        </authorList>
    </citation>
    <scope>NUCLEOTIDE SEQUENCE</scope>
</reference>
<keyword evidence="2" id="KW-1185">Reference proteome</keyword>